<evidence type="ECO:0000256" key="2">
    <source>
        <dbReference type="ARBA" id="ARBA00022603"/>
    </source>
</evidence>
<keyword evidence="2" id="KW-0489">Methyltransferase</keyword>
<gene>
    <name evidence="7" type="ORF">ACJRO7_012037</name>
</gene>
<comment type="cofactor">
    <cofactor evidence="1">
        <name>a divalent metal cation</name>
        <dbReference type="ChEBI" id="CHEBI:60240"/>
    </cofactor>
</comment>
<dbReference type="GO" id="GO:0046872">
    <property type="term" value="F:metal ion binding"/>
    <property type="evidence" value="ECO:0007669"/>
    <property type="project" value="UniProtKB-KW"/>
</dbReference>
<dbReference type="Proteomes" id="UP001634007">
    <property type="component" value="Unassembled WGS sequence"/>
</dbReference>
<dbReference type="InterPro" id="IPR050362">
    <property type="entry name" value="Cation-dep_OMT"/>
</dbReference>
<keyword evidence="5" id="KW-0479">Metal-binding</keyword>
<name>A0ABD3LS46_EUCGL</name>
<evidence type="ECO:0000256" key="3">
    <source>
        <dbReference type="ARBA" id="ARBA00022679"/>
    </source>
</evidence>
<evidence type="ECO:0000313" key="8">
    <source>
        <dbReference type="Proteomes" id="UP001634007"/>
    </source>
</evidence>
<sequence length="250" mass="28009">MAESVTKTLLHSQALQQYILDTSVFPREHELLKQLRTATFEKYGHLCELNIPGDEGMFLSMLLKIINAKRTLEIGVFTGYSLLITALALPDDGKVTAIDLDQEAYEVGLPFIEKAGVSHKISFIQSDALSALDQMLSQKGDGQGRAEEFDFVFVDADKSEYRGYHERVMRLLRIGGVVAYDNTLWYGSVAKGQEELPEFLRSRAMEGVASYFYDGHTAIVEFNEFLASDPRVDISQVPIGDGVTLCRRLR</sequence>
<dbReference type="SUPFAM" id="SSF53335">
    <property type="entry name" value="S-adenosyl-L-methionine-dependent methyltransferases"/>
    <property type="match status" value="1"/>
</dbReference>
<comment type="similarity">
    <text evidence="6">Belongs to the class I-like SAM-binding methyltransferase superfamily. Cation-dependent O-methyltransferase family.</text>
</comment>
<dbReference type="EMBL" id="JBJKBG010000002">
    <property type="protein sequence ID" value="KAL3751155.1"/>
    <property type="molecule type" value="Genomic_DNA"/>
</dbReference>
<dbReference type="PROSITE" id="PS51682">
    <property type="entry name" value="SAM_OMT_I"/>
    <property type="match status" value="1"/>
</dbReference>
<evidence type="ECO:0000256" key="4">
    <source>
        <dbReference type="ARBA" id="ARBA00022691"/>
    </source>
</evidence>
<keyword evidence="8" id="KW-1185">Reference proteome</keyword>
<accession>A0ABD3LS46</accession>
<protein>
    <recommendedName>
        <fullName evidence="9">Caffeoyl-CoA O-methyltransferase</fullName>
    </recommendedName>
</protein>
<evidence type="ECO:0000256" key="6">
    <source>
        <dbReference type="ARBA" id="ARBA00023453"/>
    </source>
</evidence>
<dbReference type="AlphaFoldDB" id="A0ABD3LS46"/>
<organism evidence="7 8">
    <name type="scientific">Eucalyptus globulus</name>
    <name type="common">Tasmanian blue gum</name>
    <dbReference type="NCBI Taxonomy" id="34317"/>
    <lineage>
        <taxon>Eukaryota</taxon>
        <taxon>Viridiplantae</taxon>
        <taxon>Streptophyta</taxon>
        <taxon>Embryophyta</taxon>
        <taxon>Tracheophyta</taxon>
        <taxon>Spermatophyta</taxon>
        <taxon>Magnoliopsida</taxon>
        <taxon>eudicotyledons</taxon>
        <taxon>Gunneridae</taxon>
        <taxon>Pentapetalae</taxon>
        <taxon>rosids</taxon>
        <taxon>malvids</taxon>
        <taxon>Myrtales</taxon>
        <taxon>Myrtaceae</taxon>
        <taxon>Myrtoideae</taxon>
        <taxon>Eucalypteae</taxon>
        <taxon>Eucalyptus</taxon>
    </lineage>
</organism>
<reference evidence="7 8" key="1">
    <citation type="submission" date="2024-11" db="EMBL/GenBank/DDBJ databases">
        <title>Chromosome-level genome assembly of Eucalyptus globulus Labill. provides insights into its genome evolution.</title>
        <authorList>
            <person name="Li X."/>
        </authorList>
    </citation>
    <scope>NUCLEOTIDE SEQUENCE [LARGE SCALE GENOMIC DNA]</scope>
    <source>
        <strain evidence="7">CL2024</strain>
        <tissue evidence="7">Fresh tender leaves</tissue>
    </source>
</reference>
<dbReference type="Pfam" id="PF01596">
    <property type="entry name" value="Methyltransf_3"/>
    <property type="match status" value="1"/>
</dbReference>
<dbReference type="InterPro" id="IPR002935">
    <property type="entry name" value="SAM_O-MeTrfase"/>
</dbReference>
<dbReference type="CDD" id="cd02440">
    <property type="entry name" value="AdoMet_MTases"/>
    <property type="match status" value="1"/>
</dbReference>
<evidence type="ECO:0000256" key="1">
    <source>
        <dbReference type="ARBA" id="ARBA00001968"/>
    </source>
</evidence>
<dbReference type="PANTHER" id="PTHR10509:SF34">
    <property type="entry name" value="TAPETUM-SPECIFIC METHYLTRANSFERASE 1"/>
    <property type="match status" value="1"/>
</dbReference>
<evidence type="ECO:0000313" key="7">
    <source>
        <dbReference type="EMBL" id="KAL3751155.1"/>
    </source>
</evidence>
<keyword evidence="4" id="KW-0949">S-adenosyl-L-methionine</keyword>
<keyword evidence="3" id="KW-0808">Transferase</keyword>
<dbReference type="Gene3D" id="3.40.50.150">
    <property type="entry name" value="Vaccinia Virus protein VP39"/>
    <property type="match status" value="1"/>
</dbReference>
<evidence type="ECO:0000256" key="5">
    <source>
        <dbReference type="ARBA" id="ARBA00022723"/>
    </source>
</evidence>
<proteinExistence type="inferred from homology"/>
<dbReference type="InterPro" id="IPR029063">
    <property type="entry name" value="SAM-dependent_MTases_sf"/>
</dbReference>
<dbReference type="PANTHER" id="PTHR10509">
    <property type="entry name" value="O-METHYLTRANSFERASE-RELATED"/>
    <property type="match status" value="1"/>
</dbReference>
<dbReference type="GO" id="GO:0008168">
    <property type="term" value="F:methyltransferase activity"/>
    <property type="evidence" value="ECO:0007669"/>
    <property type="project" value="UniProtKB-KW"/>
</dbReference>
<comment type="caution">
    <text evidence="7">The sequence shown here is derived from an EMBL/GenBank/DDBJ whole genome shotgun (WGS) entry which is preliminary data.</text>
</comment>
<dbReference type="GO" id="GO:0032259">
    <property type="term" value="P:methylation"/>
    <property type="evidence" value="ECO:0007669"/>
    <property type="project" value="UniProtKB-KW"/>
</dbReference>
<evidence type="ECO:0008006" key="9">
    <source>
        <dbReference type="Google" id="ProtNLM"/>
    </source>
</evidence>